<dbReference type="SUPFAM" id="SSF53474">
    <property type="entry name" value="alpha/beta-Hydrolases"/>
    <property type="match status" value="1"/>
</dbReference>
<dbReference type="Gene3D" id="3.40.50.1820">
    <property type="entry name" value="alpha/beta hydrolase"/>
    <property type="match status" value="1"/>
</dbReference>
<dbReference type="EC" id="3.4.21.26" evidence="3"/>
<accession>A0ABW3R825</accession>
<evidence type="ECO:0000259" key="7">
    <source>
        <dbReference type="Pfam" id="PF00326"/>
    </source>
</evidence>
<evidence type="ECO:0000259" key="8">
    <source>
        <dbReference type="Pfam" id="PF02897"/>
    </source>
</evidence>
<proteinExistence type="inferred from homology"/>
<dbReference type="SUPFAM" id="SSF50993">
    <property type="entry name" value="Peptidase/esterase 'gauge' domain"/>
    <property type="match status" value="1"/>
</dbReference>
<evidence type="ECO:0000256" key="4">
    <source>
        <dbReference type="ARBA" id="ARBA00022670"/>
    </source>
</evidence>
<evidence type="ECO:0000256" key="3">
    <source>
        <dbReference type="ARBA" id="ARBA00011897"/>
    </source>
</evidence>
<feature type="domain" description="Peptidase S9 prolyl oligopeptidase catalytic" evidence="7">
    <location>
        <begin position="489"/>
        <end position="703"/>
    </location>
</feature>
<protein>
    <recommendedName>
        <fullName evidence="3">prolyl oligopeptidase</fullName>
        <ecNumber evidence="3">3.4.21.26</ecNumber>
    </recommendedName>
</protein>
<dbReference type="InterPro" id="IPR001375">
    <property type="entry name" value="Peptidase_S9_cat"/>
</dbReference>
<dbReference type="PROSITE" id="PS51257">
    <property type="entry name" value="PROKAR_LIPOPROTEIN"/>
    <property type="match status" value="1"/>
</dbReference>
<dbReference type="PANTHER" id="PTHR42881:SF2">
    <property type="entry name" value="PROLYL ENDOPEPTIDASE"/>
    <property type="match status" value="1"/>
</dbReference>
<dbReference type="Gene3D" id="2.130.10.120">
    <property type="entry name" value="Prolyl oligopeptidase, N-terminal domain"/>
    <property type="match status" value="1"/>
</dbReference>
<comment type="similarity">
    <text evidence="2">Belongs to the peptidase S9A family.</text>
</comment>
<evidence type="ECO:0000313" key="9">
    <source>
        <dbReference type="EMBL" id="MFD1161239.1"/>
    </source>
</evidence>
<dbReference type="InterPro" id="IPR002471">
    <property type="entry name" value="Pept_S9_AS"/>
</dbReference>
<keyword evidence="6" id="KW-0720">Serine protease</keyword>
<keyword evidence="4" id="KW-0645">Protease</keyword>
<feature type="domain" description="Peptidase S9A N-terminal" evidence="8">
    <location>
        <begin position="31"/>
        <end position="429"/>
    </location>
</feature>
<dbReference type="PANTHER" id="PTHR42881">
    <property type="entry name" value="PROLYL ENDOPEPTIDASE"/>
    <property type="match status" value="1"/>
</dbReference>
<reference evidence="10" key="1">
    <citation type="journal article" date="2019" name="Int. J. Syst. Evol. Microbiol.">
        <title>The Global Catalogue of Microorganisms (GCM) 10K type strain sequencing project: providing services to taxonomists for standard genome sequencing and annotation.</title>
        <authorList>
            <consortium name="The Broad Institute Genomics Platform"/>
            <consortium name="The Broad Institute Genome Sequencing Center for Infectious Disease"/>
            <person name="Wu L."/>
            <person name="Ma J."/>
        </authorList>
    </citation>
    <scope>NUCLEOTIDE SEQUENCE [LARGE SCALE GENOMIC DNA]</scope>
    <source>
        <strain evidence="10">CCUG 63246</strain>
    </source>
</reference>
<gene>
    <name evidence="9" type="ORF">ACFQ2E_02340</name>
</gene>
<dbReference type="Pfam" id="PF02897">
    <property type="entry name" value="Peptidase_S9_N"/>
    <property type="match status" value="1"/>
</dbReference>
<dbReference type="RefSeq" id="WP_311935773.1">
    <property type="nucleotide sequence ID" value="NZ_JAVSCK010000001.1"/>
</dbReference>
<sequence>MKKILVIICTLTLTVGCKNGKEEKNVVVNYPETKTVDTVDTYFGVEVRDPYRWLEDDRSEETEAWVKTQNQSTYAYLDNIPFRDELKERLSELWNYEKIGAPFIEGEYTYFSKNNGLQNQNVYYRKKGVEEAEVFLDPNTFSKDGTISLGGGLSFSKDSDMLAYSISEGGSDWRKIIVMNPETREVVEDTLKDVKFSGISWYKNEGFYYSSYDKPKGSELSAKTDQHKLYYHKLGTPQKEDALIFGGTAEEKHRYVSGSVTEDNRYLIISAKVSTSGNKLFIKDLSNPKSELVTILDHTDSDTFIIENEDSKLFLVTNLNAPNKKIVMVDASNPTPEHWVDFIAETENVLNPSTGSGYFFAKYMVDALSKVKQYNYKGELIRDVELPGLGTVNGFGGKKKDKELYYSFTNYNTPSSLYKFNPETGETQSYWKPSIAFDSNDYVSNQVFYTSKDGTKIPMMITHHKNLIIDGKNPTILYGYGGFNISLTPSFSIANAVWMEQGGILAVPNLRGGGEYGKIWHDAGTQMKKQNVFDDFIAAGEYLIENNYTSSDYLAIRGGSNGGLLVGAVMTQRPDLAKVALPAVGVLDMLRYHTFTAGAGWAYDYGTAEQSKDMFEYLKGYSPLHNVKEGVKYPATLITTGDHDDRVVPAHSFKFAAELQNKQAGTNPTLIRIETDAGHGAGTPVSKTIEQYADIFGFTLYNMGFDVLPSKTKEKIKG</sequence>
<dbReference type="PROSITE" id="PS00708">
    <property type="entry name" value="PRO_ENDOPEP_SER"/>
    <property type="match status" value="1"/>
</dbReference>
<dbReference type="InterPro" id="IPR023302">
    <property type="entry name" value="Pept_S9A_N"/>
</dbReference>
<name>A0ABW3R825_9FLAO</name>
<comment type="catalytic activity">
    <reaction evidence="1">
        <text>Hydrolysis of Pro-|-Xaa &gt;&gt; Ala-|-Xaa in oligopeptides.</text>
        <dbReference type="EC" id="3.4.21.26"/>
    </reaction>
</comment>
<dbReference type="Proteomes" id="UP001597163">
    <property type="component" value="Unassembled WGS sequence"/>
</dbReference>
<evidence type="ECO:0000256" key="6">
    <source>
        <dbReference type="ARBA" id="ARBA00022825"/>
    </source>
</evidence>
<keyword evidence="5" id="KW-0378">Hydrolase</keyword>
<dbReference type="PRINTS" id="PR00862">
    <property type="entry name" value="PROLIGOPTASE"/>
</dbReference>
<evidence type="ECO:0000313" key="10">
    <source>
        <dbReference type="Proteomes" id="UP001597163"/>
    </source>
</evidence>
<evidence type="ECO:0000256" key="1">
    <source>
        <dbReference type="ARBA" id="ARBA00001070"/>
    </source>
</evidence>
<organism evidence="9 10">
    <name type="scientific">Hwangdonia seohaensis</name>
    <dbReference type="NCBI Taxonomy" id="1240727"/>
    <lineage>
        <taxon>Bacteria</taxon>
        <taxon>Pseudomonadati</taxon>
        <taxon>Bacteroidota</taxon>
        <taxon>Flavobacteriia</taxon>
        <taxon>Flavobacteriales</taxon>
        <taxon>Flavobacteriaceae</taxon>
        <taxon>Hwangdonia</taxon>
    </lineage>
</organism>
<evidence type="ECO:0000256" key="2">
    <source>
        <dbReference type="ARBA" id="ARBA00005228"/>
    </source>
</evidence>
<keyword evidence="10" id="KW-1185">Reference proteome</keyword>
<dbReference type="Pfam" id="PF00326">
    <property type="entry name" value="Peptidase_S9"/>
    <property type="match status" value="1"/>
</dbReference>
<evidence type="ECO:0000256" key="5">
    <source>
        <dbReference type="ARBA" id="ARBA00022801"/>
    </source>
</evidence>
<dbReference type="EMBL" id="JBHTLJ010000001">
    <property type="protein sequence ID" value="MFD1161239.1"/>
    <property type="molecule type" value="Genomic_DNA"/>
</dbReference>
<dbReference type="InterPro" id="IPR029058">
    <property type="entry name" value="AB_hydrolase_fold"/>
</dbReference>
<dbReference type="InterPro" id="IPR002470">
    <property type="entry name" value="Peptidase_S9A"/>
</dbReference>
<dbReference type="InterPro" id="IPR051167">
    <property type="entry name" value="Prolyl_oligopep/macrocyclase"/>
</dbReference>
<comment type="caution">
    <text evidence="9">The sequence shown here is derived from an EMBL/GenBank/DDBJ whole genome shotgun (WGS) entry which is preliminary data.</text>
</comment>